<evidence type="ECO:0000259" key="4">
    <source>
        <dbReference type="PROSITE" id="PS00498"/>
    </source>
</evidence>
<dbReference type="AlphaFoldDB" id="A0A9P4HN88"/>
<dbReference type="InterPro" id="IPR050316">
    <property type="entry name" value="Tyrosinase/Hemocyanin"/>
</dbReference>
<evidence type="ECO:0000256" key="2">
    <source>
        <dbReference type="SAM" id="SignalP"/>
    </source>
</evidence>
<proteinExistence type="predicted"/>
<dbReference type="GO" id="GO:0016491">
    <property type="term" value="F:oxidoreductase activity"/>
    <property type="evidence" value="ECO:0007669"/>
    <property type="project" value="InterPro"/>
</dbReference>
<evidence type="ECO:0000259" key="3">
    <source>
        <dbReference type="PROSITE" id="PS00497"/>
    </source>
</evidence>
<evidence type="ECO:0000256" key="1">
    <source>
        <dbReference type="ARBA" id="ARBA00022723"/>
    </source>
</evidence>
<accession>A0A9P4HN88</accession>
<dbReference type="OrthoDB" id="6132182at2759"/>
<feature type="domain" description="Tyrosinase copper-binding" evidence="3">
    <location>
        <begin position="122"/>
        <end position="139"/>
    </location>
</feature>
<feature type="signal peptide" evidence="2">
    <location>
        <begin position="1"/>
        <end position="18"/>
    </location>
</feature>
<evidence type="ECO:0000313" key="6">
    <source>
        <dbReference type="Proteomes" id="UP000799776"/>
    </source>
</evidence>
<dbReference type="GO" id="GO:0046872">
    <property type="term" value="F:metal ion binding"/>
    <property type="evidence" value="ECO:0007669"/>
    <property type="project" value="UniProtKB-KW"/>
</dbReference>
<keyword evidence="6" id="KW-1185">Reference proteome</keyword>
<evidence type="ECO:0000313" key="5">
    <source>
        <dbReference type="EMBL" id="KAF2084790.1"/>
    </source>
</evidence>
<feature type="chain" id="PRO_5040434618" evidence="2">
    <location>
        <begin position="19"/>
        <end position="404"/>
    </location>
</feature>
<sequence length="404" mass="43883">MCLLAGILSLDLPVGVNATDTIVAHTSIASRETEHLARHAYRVAHSMLAHHGHHKSAACTAENVAIRRDWTVLSSEERKNYIDAVLCLQAKPPKTPAELAPGAKSRFDDFVVSHINQTGTIHFTGTFLGWHRYFTWQYEQALRQECGYKGYQPYWNWPTTAMTGLANSPIFDGSPTSLSGNGAPIQNQGIVNLTVLSYPPVLLPPGTGGGCVTSGPFANMSVNLGPVDLSLTNGSTIGRPDLFGYNPRCLKRDLTDEVLQRYANASSLARLLTQTEDVGAFQSMMQGVLGTGDIGVHGGGHYAIGGDPGRDVSVSPSDPAFYLHHSMIDRTWWMWQMQDPIERLRGPKALMGTGTFLNTPPSPNVTYESRIDVGFAGLEGVDAGAREMREVMSTIGGPFCYLYV</sequence>
<dbReference type="Proteomes" id="UP000799776">
    <property type="component" value="Unassembled WGS sequence"/>
</dbReference>
<gene>
    <name evidence="5" type="ORF">K490DRAFT_75590</name>
</gene>
<dbReference type="Gene3D" id="1.10.1280.10">
    <property type="entry name" value="Di-copper center containing domain from catechol oxidase"/>
    <property type="match status" value="1"/>
</dbReference>
<dbReference type="PANTHER" id="PTHR11474:SF116">
    <property type="entry name" value="TYROSINASE"/>
    <property type="match status" value="1"/>
</dbReference>
<keyword evidence="1" id="KW-0479">Metal-binding</keyword>
<name>A0A9P4HN88_9PEZI</name>
<feature type="domain" description="Tyrosinase copper-binding" evidence="4">
    <location>
        <begin position="318"/>
        <end position="329"/>
    </location>
</feature>
<dbReference type="SUPFAM" id="SSF48056">
    <property type="entry name" value="Di-copper centre-containing domain"/>
    <property type="match status" value="1"/>
</dbReference>
<organism evidence="5 6">
    <name type="scientific">Saccharata proteae CBS 121410</name>
    <dbReference type="NCBI Taxonomy" id="1314787"/>
    <lineage>
        <taxon>Eukaryota</taxon>
        <taxon>Fungi</taxon>
        <taxon>Dikarya</taxon>
        <taxon>Ascomycota</taxon>
        <taxon>Pezizomycotina</taxon>
        <taxon>Dothideomycetes</taxon>
        <taxon>Dothideomycetes incertae sedis</taxon>
        <taxon>Botryosphaeriales</taxon>
        <taxon>Saccharataceae</taxon>
        <taxon>Saccharata</taxon>
    </lineage>
</organism>
<dbReference type="PRINTS" id="PR00092">
    <property type="entry name" value="TYROSINASE"/>
</dbReference>
<dbReference type="EMBL" id="ML978737">
    <property type="protein sequence ID" value="KAF2084790.1"/>
    <property type="molecule type" value="Genomic_DNA"/>
</dbReference>
<dbReference type="InterPro" id="IPR008922">
    <property type="entry name" value="Di-copper_centre_dom_sf"/>
</dbReference>
<keyword evidence="2" id="KW-0732">Signal</keyword>
<reference evidence="5" key="1">
    <citation type="journal article" date="2020" name="Stud. Mycol.">
        <title>101 Dothideomycetes genomes: a test case for predicting lifestyles and emergence of pathogens.</title>
        <authorList>
            <person name="Haridas S."/>
            <person name="Albert R."/>
            <person name="Binder M."/>
            <person name="Bloem J."/>
            <person name="Labutti K."/>
            <person name="Salamov A."/>
            <person name="Andreopoulos B."/>
            <person name="Baker S."/>
            <person name="Barry K."/>
            <person name="Bills G."/>
            <person name="Bluhm B."/>
            <person name="Cannon C."/>
            <person name="Castanera R."/>
            <person name="Culley D."/>
            <person name="Daum C."/>
            <person name="Ezra D."/>
            <person name="Gonzalez J."/>
            <person name="Henrissat B."/>
            <person name="Kuo A."/>
            <person name="Liang C."/>
            <person name="Lipzen A."/>
            <person name="Lutzoni F."/>
            <person name="Magnuson J."/>
            <person name="Mondo S."/>
            <person name="Nolan M."/>
            <person name="Ohm R."/>
            <person name="Pangilinan J."/>
            <person name="Park H.-J."/>
            <person name="Ramirez L."/>
            <person name="Alfaro M."/>
            <person name="Sun H."/>
            <person name="Tritt A."/>
            <person name="Yoshinaga Y."/>
            <person name="Zwiers L.-H."/>
            <person name="Turgeon B."/>
            <person name="Goodwin S."/>
            <person name="Spatafora J."/>
            <person name="Crous P."/>
            <person name="Grigoriev I."/>
        </authorList>
    </citation>
    <scope>NUCLEOTIDE SEQUENCE</scope>
    <source>
        <strain evidence="5">CBS 121410</strain>
    </source>
</reference>
<dbReference type="PROSITE" id="PS00498">
    <property type="entry name" value="TYROSINASE_2"/>
    <property type="match status" value="1"/>
</dbReference>
<comment type="caution">
    <text evidence="5">The sequence shown here is derived from an EMBL/GenBank/DDBJ whole genome shotgun (WGS) entry which is preliminary data.</text>
</comment>
<dbReference type="PROSITE" id="PS00497">
    <property type="entry name" value="TYROSINASE_1"/>
    <property type="match status" value="1"/>
</dbReference>
<dbReference type="PANTHER" id="PTHR11474">
    <property type="entry name" value="TYROSINASE FAMILY MEMBER"/>
    <property type="match status" value="1"/>
</dbReference>
<protein>
    <submittedName>
        <fullName evidence="5">Di-copper centre-containing protein</fullName>
    </submittedName>
</protein>
<dbReference type="Pfam" id="PF00264">
    <property type="entry name" value="Tyrosinase"/>
    <property type="match status" value="1"/>
</dbReference>
<dbReference type="InterPro" id="IPR002227">
    <property type="entry name" value="Tyrosinase_Cu-bd"/>
</dbReference>